<reference evidence="1" key="1">
    <citation type="journal article" date="2020" name="Nat. Commun.">
        <title>Large-scale genome sequencing of mycorrhizal fungi provides insights into the early evolution of symbiotic traits.</title>
        <authorList>
            <person name="Miyauchi S."/>
            <person name="Kiss E."/>
            <person name="Kuo A."/>
            <person name="Drula E."/>
            <person name="Kohler A."/>
            <person name="Sanchez-Garcia M."/>
            <person name="Morin E."/>
            <person name="Andreopoulos B."/>
            <person name="Barry K.W."/>
            <person name="Bonito G."/>
            <person name="Buee M."/>
            <person name="Carver A."/>
            <person name="Chen C."/>
            <person name="Cichocki N."/>
            <person name="Clum A."/>
            <person name="Culley D."/>
            <person name="Crous P.W."/>
            <person name="Fauchery L."/>
            <person name="Girlanda M."/>
            <person name="Hayes R.D."/>
            <person name="Keri Z."/>
            <person name="LaButti K."/>
            <person name="Lipzen A."/>
            <person name="Lombard V."/>
            <person name="Magnuson J."/>
            <person name="Maillard F."/>
            <person name="Murat C."/>
            <person name="Nolan M."/>
            <person name="Ohm R.A."/>
            <person name="Pangilinan J."/>
            <person name="Pereira M.F."/>
            <person name="Perotto S."/>
            <person name="Peter M."/>
            <person name="Pfister S."/>
            <person name="Riley R."/>
            <person name="Sitrit Y."/>
            <person name="Stielow J.B."/>
            <person name="Szollosi G."/>
            <person name="Zifcakova L."/>
            <person name="Stursova M."/>
            <person name="Spatafora J.W."/>
            <person name="Tedersoo L."/>
            <person name="Vaario L.M."/>
            <person name="Yamada A."/>
            <person name="Yan M."/>
            <person name="Wang P."/>
            <person name="Xu J."/>
            <person name="Bruns T."/>
            <person name="Baldrian P."/>
            <person name="Vilgalys R."/>
            <person name="Dunand C."/>
            <person name="Henrissat B."/>
            <person name="Grigoriev I.V."/>
            <person name="Hibbett D."/>
            <person name="Nagy L.G."/>
            <person name="Martin F.M."/>
        </authorList>
    </citation>
    <scope>NUCLEOTIDE SEQUENCE</scope>
    <source>
        <strain evidence="1">UH-Tt-Lm1</strain>
    </source>
</reference>
<accession>A0A9P6HNS5</accession>
<keyword evidence="2" id="KW-1185">Reference proteome</keyword>
<dbReference type="EMBL" id="WIUZ02000001">
    <property type="protein sequence ID" value="KAF9791914.1"/>
    <property type="molecule type" value="Genomic_DNA"/>
</dbReference>
<name>A0A9P6HNS5_9AGAM</name>
<organism evidence="1 2">
    <name type="scientific">Thelephora terrestris</name>
    <dbReference type="NCBI Taxonomy" id="56493"/>
    <lineage>
        <taxon>Eukaryota</taxon>
        <taxon>Fungi</taxon>
        <taxon>Dikarya</taxon>
        <taxon>Basidiomycota</taxon>
        <taxon>Agaricomycotina</taxon>
        <taxon>Agaricomycetes</taxon>
        <taxon>Thelephorales</taxon>
        <taxon>Thelephoraceae</taxon>
        <taxon>Thelephora</taxon>
    </lineage>
</organism>
<dbReference type="AlphaFoldDB" id="A0A9P6HNS5"/>
<dbReference type="Proteomes" id="UP000736335">
    <property type="component" value="Unassembled WGS sequence"/>
</dbReference>
<comment type="caution">
    <text evidence="1">The sequence shown here is derived from an EMBL/GenBank/DDBJ whole genome shotgun (WGS) entry which is preliminary data.</text>
</comment>
<evidence type="ECO:0000313" key="1">
    <source>
        <dbReference type="EMBL" id="KAF9791914.1"/>
    </source>
</evidence>
<reference evidence="1" key="2">
    <citation type="submission" date="2020-11" db="EMBL/GenBank/DDBJ databases">
        <authorList>
            <consortium name="DOE Joint Genome Institute"/>
            <person name="Kuo A."/>
            <person name="Miyauchi S."/>
            <person name="Kiss E."/>
            <person name="Drula E."/>
            <person name="Kohler A."/>
            <person name="Sanchez-Garcia M."/>
            <person name="Andreopoulos B."/>
            <person name="Barry K.W."/>
            <person name="Bonito G."/>
            <person name="Buee M."/>
            <person name="Carver A."/>
            <person name="Chen C."/>
            <person name="Cichocki N."/>
            <person name="Clum A."/>
            <person name="Culley D."/>
            <person name="Crous P.W."/>
            <person name="Fauchery L."/>
            <person name="Girlanda M."/>
            <person name="Hayes R."/>
            <person name="Keri Z."/>
            <person name="Labutti K."/>
            <person name="Lipzen A."/>
            <person name="Lombard V."/>
            <person name="Magnuson J."/>
            <person name="Maillard F."/>
            <person name="Morin E."/>
            <person name="Murat C."/>
            <person name="Nolan M."/>
            <person name="Ohm R."/>
            <person name="Pangilinan J."/>
            <person name="Pereira M."/>
            <person name="Perotto S."/>
            <person name="Peter M."/>
            <person name="Riley R."/>
            <person name="Sitrit Y."/>
            <person name="Stielow B."/>
            <person name="Szollosi G."/>
            <person name="Zifcakova L."/>
            <person name="Stursova M."/>
            <person name="Spatafora J.W."/>
            <person name="Tedersoo L."/>
            <person name="Vaario L.-M."/>
            <person name="Yamada A."/>
            <person name="Yan M."/>
            <person name="Wang P."/>
            <person name="Xu J."/>
            <person name="Bruns T."/>
            <person name="Baldrian P."/>
            <person name="Vilgalys R."/>
            <person name="Henrissat B."/>
            <person name="Grigoriev I.V."/>
            <person name="Hibbett D."/>
            <person name="Nagy L.G."/>
            <person name="Martin F.M."/>
        </authorList>
    </citation>
    <scope>NUCLEOTIDE SEQUENCE</scope>
    <source>
        <strain evidence="1">UH-Tt-Lm1</strain>
    </source>
</reference>
<proteinExistence type="predicted"/>
<gene>
    <name evidence="1" type="ORF">BJ322DRAFT_1026157</name>
</gene>
<sequence>MSRWRTLLTFLSGYSTRVPLFSCRLKYIEKVSSGGMLQFDAPTTRATRFWACSAADQDIGYFMIPSGRPFETTVG</sequence>
<protein>
    <submittedName>
        <fullName evidence="1">Uncharacterized protein</fullName>
    </submittedName>
</protein>
<evidence type="ECO:0000313" key="2">
    <source>
        <dbReference type="Proteomes" id="UP000736335"/>
    </source>
</evidence>